<dbReference type="SUPFAM" id="SSF52087">
    <property type="entry name" value="CRAL/TRIO domain"/>
    <property type="match status" value="1"/>
</dbReference>
<organism evidence="4">
    <name type="scientific">Anisakis simplex</name>
    <name type="common">Herring worm</name>
    <dbReference type="NCBI Taxonomy" id="6269"/>
    <lineage>
        <taxon>Eukaryota</taxon>
        <taxon>Metazoa</taxon>
        <taxon>Ecdysozoa</taxon>
        <taxon>Nematoda</taxon>
        <taxon>Chromadorea</taxon>
        <taxon>Rhabditida</taxon>
        <taxon>Spirurina</taxon>
        <taxon>Ascaridomorpha</taxon>
        <taxon>Ascaridoidea</taxon>
        <taxon>Anisakidae</taxon>
        <taxon>Anisakis</taxon>
        <taxon>Anisakis simplex complex</taxon>
    </lineage>
</organism>
<name>A0A0M3KEE9_ANISI</name>
<sequence length="307" mass="35614">MHKRPRNHMLHKYVPNGLTGYSKVLKNTVVQIEQNSSLYEVAKREAVCDRPYLCLGLFIFSLGEQASAMFILDLTDLKYTMSLYQFCAGHLRNVAEFLDQQYVQVIKQVVVINVPVFAYAIWKTLRPLIPSYFQRKVHLLSPSNWRKEILAYADPSVLPSFWNLHGEDLFKAAVEKPLELTSDKFYKLKIPEGAKEVHIAPRQSRFFCYKANKGDIVNTWVICDGNYAGGVYFTEDENEEDFKKMRAIYPCFATVIGPTYVPITHSFVAEQTGVYKFWFTNEKAWLHTLKIHIYANICDKHLYPPDF</sequence>
<evidence type="ECO:0000313" key="2">
    <source>
        <dbReference type="EMBL" id="VDK66068.1"/>
    </source>
</evidence>
<dbReference type="InterPro" id="IPR036865">
    <property type="entry name" value="CRAL-TRIO_dom_sf"/>
</dbReference>
<protein>
    <submittedName>
        <fullName evidence="4">CRAL-TRIO domain-containing protein</fullName>
    </submittedName>
</protein>
<dbReference type="Proteomes" id="UP000267096">
    <property type="component" value="Unassembled WGS sequence"/>
</dbReference>
<dbReference type="PROSITE" id="PS50191">
    <property type="entry name" value="CRAL_TRIO"/>
    <property type="match status" value="1"/>
</dbReference>
<feature type="domain" description="CRAL-TRIO" evidence="1">
    <location>
        <begin position="1"/>
        <end position="170"/>
    </location>
</feature>
<dbReference type="Gene3D" id="3.40.525.10">
    <property type="entry name" value="CRAL-TRIO lipid binding domain"/>
    <property type="match status" value="1"/>
</dbReference>
<dbReference type="WBParaSite" id="ASIM_0001935601-mRNA-1">
    <property type="protein sequence ID" value="ASIM_0001935601-mRNA-1"/>
    <property type="gene ID" value="ASIM_0001935601"/>
</dbReference>
<dbReference type="InterPro" id="IPR058960">
    <property type="entry name" value="Ctg-1-like_C"/>
</dbReference>
<reference evidence="2 3" key="2">
    <citation type="submission" date="2018-11" db="EMBL/GenBank/DDBJ databases">
        <authorList>
            <consortium name="Pathogen Informatics"/>
        </authorList>
    </citation>
    <scope>NUCLEOTIDE SEQUENCE [LARGE SCALE GENOMIC DNA]</scope>
</reference>
<dbReference type="Pfam" id="PF00650">
    <property type="entry name" value="CRAL_TRIO"/>
    <property type="match status" value="1"/>
</dbReference>
<reference evidence="4" key="1">
    <citation type="submission" date="2017-02" db="UniProtKB">
        <authorList>
            <consortium name="WormBaseParasite"/>
        </authorList>
    </citation>
    <scope>IDENTIFICATION</scope>
</reference>
<dbReference type="OrthoDB" id="1434354at2759"/>
<dbReference type="SMART" id="SM00516">
    <property type="entry name" value="SEC14"/>
    <property type="match status" value="1"/>
</dbReference>
<gene>
    <name evidence="2" type="ORF">ASIM_LOCUS18747</name>
</gene>
<dbReference type="Gene3D" id="2.60.120.680">
    <property type="entry name" value="GOLD domain"/>
    <property type="match status" value="1"/>
</dbReference>
<dbReference type="InterPro" id="IPR001251">
    <property type="entry name" value="CRAL-TRIO_dom"/>
</dbReference>
<dbReference type="InterPro" id="IPR053302">
    <property type="entry name" value="CRAL-TRIO_domain"/>
</dbReference>
<dbReference type="EMBL" id="UYRR01036032">
    <property type="protein sequence ID" value="VDK66068.1"/>
    <property type="molecule type" value="Genomic_DNA"/>
</dbReference>
<evidence type="ECO:0000259" key="1">
    <source>
        <dbReference type="PROSITE" id="PS50191"/>
    </source>
</evidence>
<dbReference type="AlphaFoldDB" id="A0A0M3KEE9"/>
<accession>A0A0M3KEE9</accession>
<dbReference type="PANTHER" id="PTHR47159">
    <property type="entry name" value="PROTEIN CBG07705-RELATED"/>
    <property type="match status" value="1"/>
</dbReference>
<dbReference type="PANTHER" id="PTHR47159:SF5">
    <property type="entry name" value="CRAL-TRIO DOMAIN-CONTAINING PROTEIN"/>
    <property type="match status" value="1"/>
</dbReference>
<keyword evidence="3" id="KW-1185">Reference proteome</keyword>
<evidence type="ECO:0000313" key="4">
    <source>
        <dbReference type="WBParaSite" id="ASIM_0001935601-mRNA-1"/>
    </source>
</evidence>
<evidence type="ECO:0000313" key="3">
    <source>
        <dbReference type="Proteomes" id="UP000267096"/>
    </source>
</evidence>
<proteinExistence type="predicted"/>
<dbReference type="Pfam" id="PF25883">
    <property type="entry name" value="F28H7_8_C"/>
    <property type="match status" value="1"/>
</dbReference>